<evidence type="ECO:0000313" key="2">
    <source>
        <dbReference type="Proteomes" id="UP000432350"/>
    </source>
</evidence>
<accession>A0A654DQT4</accession>
<protein>
    <submittedName>
        <fullName evidence="1">Uncharacterized protein</fullName>
    </submittedName>
</protein>
<reference evidence="1 2" key="1">
    <citation type="submission" date="2019-10" db="EMBL/GenBank/DDBJ databases">
        <authorList>
            <person name="Karimi E."/>
        </authorList>
    </citation>
    <scope>NUCLEOTIDE SEQUENCE [LARGE SCALE GENOMIC DNA]</scope>
    <source>
        <strain evidence="1">Sphingobacterium sp. 8BC</strain>
    </source>
</reference>
<dbReference type="InterPro" id="IPR046732">
    <property type="entry name" value="DUF6624"/>
</dbReference>
<dbReference type="RefSeq" id="WP_115049322.1">
    <property type="nucleotide sequence ID" value="NZ_CP068086.1"/>
</dbReference>
<organism evidence="1 2">
    <name type="scientific">Sphingobacterium multivorum</name>
    <dbReference type="NCBI Taxonomy" id="28454"/>
    <lineage>
        <taxon>Bacteria</taxon>
        <taxon>Pseudomonadati</taxon>
        <taxon>Bacteroidota</taxon>
        <taxon>Sphingobacteriia</taxon>
        <taxon>Sphingobacteriales</taxon>
        <taxon>Sphingobacteriaceae</taxon>
        <taxon>Sphingobacterium</taxon>
    </lineage>
</organism>
<evidence type="ECO:0000313" key="1">
    <source>
        <dbReference type="EMBL" id="VXD07572.1"/>
    </source>
</evidence>
<gene>
    <name evidence="1" type="ORF">SPHINGO8BC_90035</name>
</gene>
<dbReference type="Proteomes" id="UP000432350">
    <property type="component" value="Unassembled WGS sequence"/>
</dbReference>
<sequence>MLYRNIAEEIIRLGQDEESMREKLLQRGELHGGYHVEMETIHRRNAKRLREIIAEIGYPTISKVGEAASNSAWLIVQHAIGEPQFMQDCYQLLLDNIMDINLANLAYLHDRIQVFKSKPQRYGTQLSSCGSIYPVEDKNAINSLRSTMNLLPLNPKEMNKIEDVERIPFLDQENDTYNEWRKKVGWVN</sequence>
<dbReference type="Pfam" id="PF20329">
    <property type="entry name" value="DUF6624"/>
    <property type="match status" value="1"/>
</dbReference>
<name>A0A654DQT4_SPHMU</name>
<proteinExistence type="predicted"/>
<dbReference type="AlphaFoldDB" id="A0A654DQT4"/>
<dbReference type="EMBL" id="CABWMV010000028">
    <property type="protein sequence ID" value="VXD07572.1"/>
    <property type="molecule type" value="Genomic_DNA"/>
</dbReference>